<protein>
    <submittedName>
        <fullName evidence="2">Uncharacterized protein</fullName>
    </submittedName>
</protein>
<keyword evidence="1" id="KW-1133">Transmembrane helix</keyword>
<reference evidence="2 3" key="2">
    <citation type="journal article" date="2014" name="Genome Announc.">
        <title>Complete Genome Sequence of the Subsurface, Mesophilic Sulfate-Reducing Bacterium Desulfovibrio aespoeensis Aspo-2.</title>
        <authorList>
            <person name="Pedersen K."/>
            <person name="Bengtsson A."/>
            <person name="Edlund J."/>
            <person name="Rabe L."/>
            <person name="Hazen T."/>
            <person name="Chakraborty R."/>
            <person name="Goodwin L."/>
            <person name="Shapiro N."/>
        </authorList>
    </citation>
    <scope>NUCLEOTIDE SEQUENCE [LARGE SCALE GENOMIC DNA]</scope>
    <source>
        <strain evidence="3">ATCC 700646 / DSM 10631 / Aspo-2</strain>
    </source>
</reference>
<dbReference type="STRING" id="643562.Daes_0837"/>
<accession>E6VRC5</accession>
<evidence type="ECO:0000256" key="1">
    <source>
        <dbReference type="SAM" id="Phobius"/>
    </source>
</evidence>
<organism evidence="2 3">
    <name type="scientific">Pseudodesulfovibrio aespoeensis (strain ATCC 700646 / DSM 10631 / Aspo-2)</name>
    <name type="common">Desulfovibrio aespoeensis</name>
    <dbReference type="NCBI Taxonomy" id="643562"/>
    <lineage>
        <taxon>Bacteria</taxon>
        <taxon>Pseudomonadati</taxon>
        <taxon>Thermodesulfobacteriota</taxon>
        <taxon>Desulfovibrionia</taxon>
        <taxon>Desulfovibrionales</taxon>
        <taxon>Desulfovibrionaceae</taxon>
    </lineage>
</organism>
<keyword evidence="1" id="KW-0472">Membrane</keyword>
<keyword evidence="3" id="KW-1185">Reference proteome</keyword>
<keyword evidence="1" id="KW-0812">Transmembrane</keyword>
<dbReference type="AlphaFoldDB" id="E6VRC5"/>
<dbReference type="RefSeq" id="WP_013513785.1">
    <property type="nucleotide sequence ID" value="NC_014844.1"/>
</dbReference>
<feature type="transmembrane region" description="Helical" evidence="1">
    <location>
        <begin position="6"/>
        <end position="29"/>
    </location>
</feature>
<reference evidence="3" key="1">
    <citation type="submission" date="2010-12" db="EMBL/GenBank/DDBJ databases">
        <title>Complete sequence of Desulfovibrio aespoeensis Aspo-2.</title>
        <authorList>
            <consortium name="US DOE Joint Genome Institute"/>
            <person name="Lucas S."/>
            <person name="Copeland A."/>
            <person name="Lapidus A."/>
            <person name="Cheng J.-F."/>
            <person name="Goodwin L."/>
            <person name="Pitluck S."/>
            <person name="Chertkov O."/>
            <person name="Misra M."/>
            <person name="Detter J.C."/>
            <person name="Han C."/>
            <person name="Tapia R."/>
            <person name="Land M."/>
            <person name="Hauser L."/>
            <person name="Kyrpides N."/>
            <person name="Ivanova N."/>
            <person name="Ovchinnikova G."/>
            <person name="Pedersen K."/>
            <person name="Jagevall S."/>
            <person name="Hazen T."/>
            <person name="Woyke T."/>
        </authorList>
    </citation>
    <scope>NUCLEOTIDE SEQUENCE [LARGE SCALE GENOMIC DNA]</scope>
    <source>
        <strain evidence="3">ATCC 700646 / DSM 10631 / Aspo-2</strain>
    </source>
</reference>
<evidence type="ECO:0000313" key="2">
    <source>
        <dbReference type="EMBL" id="ADU61854.1"/>
    </source>
</evidence>
<dbReference type="EMBL" id="CP002431">
    <property type="protein sequence ID" value="ADU61854.1"/>
    <property type="molecule type" value="Genomic_DNA"/>
</dbReference>
<dbReference type="KEGG" id="das:Daes_0837"/>
<gene>
    <name evidence="2" type="ordered locus">Daes_0837</name>
</gene>
<name>E6VRC5_PSEA9</name>
<proteinExistence type="predicted"/>
<dbReference type="eggNOG" id="ENOG503187Q">
    <property type="taxonomic scope" value="Bacteria"/>
</dbReference>
<dbReference type="OrthoDB" id="5465165at2"/>
<sequence precursor="true">MKKWKVWVAFAAMFAAGVVVGVAGLALVLQQQFNHPMDHARFRETVRARLLADIADTVRPDPAAMPGIERTLDQTLDALEAHRAENGPKIQAILNTGKQEILSMLTPEQGVRFEQMMRDRKGPRFGFLRLPPPPPLP</sequence>
<dbReference type="Proteomes" id="UP000002191">
    <property type="component" value="Chromosome"/>
</dbReference>
<dbReference type="HOGENOM" id="CLU_1831920_0_0_7"/>
<evidence type="ECO:0000313" key="3">
    <source>
        <dbReference type="Proteomes" id="UP000002191"/>
    </source>
</evidence>